<name>A0AAU7RMS6_9HYPH</name>
<gene>
    <name evidence="2" type="ORF">ABM479_11750</name>
</gene>
<keyword evidence="1" id="KW-0812">Transmembrane</keyword>
<feature type="transmembrane region" description="Helical" evidence="1">
    <location>
        <begin position="6"/>
        <end position="29"/>
    </location>
</feature>
<reference evidence="2" key="1">
    <citation type="submission" date="2024-06" db="EMBL/GenBank/DDBJ databases">
        <authorList>
            <person name="Li T."/>
            <person name="Gao R."/>
        </authorList>
    </citation>
    <scope>NUCLEOTIDE SEQUENCE</scope>
    <source>
        <strain evidence="2">ZPR3</strain>
    </source>
</reference>
<dbReference type="AlphaFoldDB" id="A0AAU7RMS6"/>
<organism evidence="2">
    <name type="scientific">Rhizobium sp. ZPR3</name>
    <dbReference type="NCBI Taxonomy" id="3158967"/>
    <lineage>
        <taxon>Bacteria</taxon>
        <taxon>Pseudomonadati</taxon>
        <taxon>Pseudomonadota</taxon>
        <taxon>Alphaproteobacteria</taxon>
        <taxon>Hyphomicrobiales</taxon>
        <taxon>Rhizobiaceae</taxon>
        <taxon>Rhizobium/Agrobacterium group</taxon>
        <taxon>Rhizobium</taxon>
    </lineage>
</organism>
<protein>
    <submittedName>
        <fullName evidence="2">Uncharacterized protein</fullName>
    </submittedName>
</protein>
<feature type="transmembrane region" description="Helical" evidence="1">
    <location>
        <begin position="41"/>
        <end position="65"/>
    </location>
</feature>
<evidence type="ECO:0000256" key="1">
    <source>
        <dbReference type="SAM" id="Phobius"/>
    </source>
</evidence>
<feature type="transmembrane region" description="Helical" evidence="1">
    <location>
        <begin position="77"/>
        <end position="94"/>
    </location>
</feature>
<evidence type="ECO:0000313" key="2">
    <source>
        <dbReference type="EMBL" id="XBT91487.1"/>
    </source>
</evidence>
<dbReference type="RefSeq" id="WP_349956153.1">
    <property type="nucleotide sequence ID" value="NZ_CP157960.1"/>
</dbReference>
<accession>A0AAU7RMS6</accession>
<proteinExistence type="predicted"/>
<sequence length="109" mass="11511">MNLLHYLLLFGGGGFLMNAVPHLVSGVLGRPFQSPFAKPRGVGLSSSTVNVLWGFANLVVAYLLLVRPGSLNWNNGLDALAIGLGALALALFAARHFGKFHGGNTPEQQ</sequence>
<dbReference type="EMBL" id="CP157960">
    <property type="protein sequence ID" value="XBT91487.1"/>
    <property type="molecule type" value="Genomic_DNA"/>
</dbReference>
<keyword evidence="1" id="KW-0472">Membrane</keyword>
<keyword evidence="1" id="KW-1133">Transmembrane helix</keyword>